<dbReference type="RefSeq" id="XP_043033202.1">
    <property type="nucleotide sequence ID" value="XM_043178082.1"/>
</dbReference>
<dbReference type="AlphaFoldDB" id="A0A9P8AMC3"/>
<organism evidence="1 2">
    <name type="scientific">Guyanagaster necrorhizus</name>
    <dbReference type="NCBI Taxonomy" id="856835"/>
    <lineage>
        <taxon>Eukaryota</taxon>
        <taxon>Fungi</taxon>
        <taxon>Dikarya</taxon>
        <taxon>Basidiomycota</taxon>
        <taxon>Agaricomycotina</taxon>
        <taxon>Agaricomycetes</taxon>
        <taxon>Agaricomycetidae</taxon>
        <taxon>Agaricales</taxon>
        <taxon>Marasmiineae</taxon>
        <taxon>Physalacriaceae</taxon>
        <taxon>Guyanagaster</taxon>
    </lineage>
</organism>
<dbReference type="Proteomes" id="UP000812287">
    <property type="component" value="Unassembled WGS sequence"/>
</dbReference>
<evidence type="ECO:0000313" key="1">
    <source>
        <dbReference type="EMBL" id="KAG7439702.1"/>
    </source>
</evidence>
<accession>A0A9P8AMC3</accession>
<evidence type="ECO:0000313" key="2">
    <source>
        <dbReference type="Proteomes" id="UP000812287"/>
    </source>
</evidence>
<dbReference type="EMBL" id="MU250586">
    <property type="protein sequence ID" value="KAG7439702.1"/>
    <property type="molecule type" value="Genomic_DNA"/>
</dbReference>
<protein>
    <submittedName>
        <fullName evidence="1">Uncharacterized protein</fullName>
    </submittedName>
</protein>
<dbReference type="GeneID" id="66100369"/>
<gene>
    <name evidence="1" type="ORF">BT62DRAFT_1013584</name>
</gene>
<name>A0A9P8AMC3_9AGAR</name>
<sequence length="278" mass="31151">MPYEMVTVGGKKDLPKAAIPMSARQRDAVGRLPFELSDHKTRTKPRADGLKIFYWTMPGDNIGAVAIKCFIFPRSKNRTRPVEIIADLPSIFLFKCGYRLKIVHAHVSPYLVRSPSWIIQLAIHGWRIQWHVSVSVANVMIDLEAPSSRPGAFIVVRTDQSLKIGSIQMPKLPSPNPLSFCGTYDGLPSKIGNDVNESSRRVLKDQDCRNILMLEHRTFDLSRILVGPVDPTKIASVLHWEMAGVVPPSVINPALEMLNGIGRPERTRLIDKFVNRAK</sequence>
<keyword evidence="2" id="KW-1185">Reference proteome</keyword>
<comment type="caution">
    <text evidence="1">The sequence shown here is derived from an EMBL/GenBank/DDBJ whole genome shotgun (WGS) entry which is preliminary data.</text>
</comment>
<proteinExistence type="predicted"/>
<reference evidence="1" key="1">
    <citation type="submission" date="2020-11" db="EMBL/GenBank/DDBJ databases">
        <title>Adaptations for nitrogen fixation in a non-lichenized fungal sporocarp promotes dispersal by wood-feeding termites.</title>
        <authorList>
            <consortium name="DOE Joint Genome Institute"/>
            <person name="Koch R.A."/>
            <person name="Yoon G."/>
            <person name="Arayal U."/>
            <person name="Lail K."/>
            <person name="Amirebrahimi M."/>
            <person name="Labutti K."/>
            <person name="Lipzen A."/>
            <person name="Riley R."/>
            <person name="Barry K."/>
            <person name="Henrissat B."/>
            <person name="Grigoriev I.V."/>
            <person name="Herr J.R."/>
            <person name="Aime M.C."/>
        </authorList>
    </citation>
    <scope>NUCLEOTIDE SEQUENCE</scope>
    <source>
        <strain evidence="1">MCA 3950</strain>
    </source>
</reference>